<evidence type="ECO:0000259" key="14">
    <source>
        <dbReference type="Pfam" id="PF01007"/>
    </source>
</evidence>
<evidence type="ECO:0000313" key="17">
    <source>
        <dbReference type="WBParaSite" id="Pan_g4348.t2"/>
    </source>
</evidence>
<dbReference type="Gene3D" id="1.10.287.70">
    <property type="match status" value="1"/>
</dbReference>
<dbReference type="InterPro" id="IPR041647">
    <property type="entry name" value="IRK_C"/>
</dbReference>
<dbReference type="SUPFAM" id="SSF81296">
    <property type="entry name" value="E set domains"/>
    <property type="match status" value="1"/>
</dbReference>
<evidence type="ECO:0000256" key="13">
    <source>
        <dbReference type="SAM" id="Phobius"/>
    </source>
</evidence>
<sequence length="472" mass="52842">MMKVDEESPPLLDNEITGSFVGNGSHPATTCTPNGGTQTCNGGIKPLNTTTSGSSTSSSSSSSNNNNGTAPLSPNTTGGTGTTKTLLNNARGSIVTTKGAFRPRLVDKDGDCLVQPIHLPHHYRNLYRLAVRNWFHLIIENSWRSILFIFAAGFLLSWFFFGAVYYFIVVMSGEIQNREHHKQCIANVHSFTSAFLFSIESQHTIGYGVRYMTEMCPPAFIVLCIQLVIGVLLQTMLAGIIVAKVLRPKKRKQEMRFSRIAVIGPIDDHDHQPALMIRLADVQHRLYLAESHVRLYMACTRFNSRGEKELCGIKDLNVGYDSGWDRVLLLWPVIVRHVIDEESPLYGMTPEIMRAADFELIMTVEGIVEATGMTFQARTSFLPNEIQWGHRFTPMVVLNPQTGKFEVDYSHFELTERCDDFSPVIVSETTDDEAEKELPDPEPTSPPHQRHLSTTLHYDHNSILMHNASGFI</sequence>
<evidence type="ECO:0000256" key="11">
    <source>
        <dbReference type="RuleBase" id="RU003822"/>
    </source>
</evidence>
<dbReference type="PANTHER" id="PTHR11767">
    <property type="entry name" value="INWARD RECTIFIER POTASSIUM CHANNEL"/>
    <property type="match status" value="1"/>
</dbReference>
<evidence type="ECO:0000259" key="15">
    <source>
        <dbReference type="Pfam" id="PF17655"/>
    </source>
</evidence>
<feature type="region of interest" description="Disordered" evidence="12">
    <location>
        <begin position="429"/>
        <end position="452"/>
    </location>
</feature>
<keyword evidence="9 13" id="KW-0472">Membrane</keyword>
<dbReference type="GO" id="GO:1990573">
    <property type="term" value="P:potassium ion import across plasma membrane"/>
    <property type="evidence" value="ECO:0007669"/>
    <property type="project" value="TreeGrafter"/>
</dbReference>
<evidence type="ECO:0000256" key="4">
    <source>
        <dbReference type="ARBA" id="ARBA00022692"/>
    </source>
</evidence>
<dbReference type="GO" id="GO:0034702">
    <property type="term" value="C:monoatomic ion channel complex"/>
    <property type="evidence" value="ECO:0007669"/>
    <property type="project" value="UniProtKB-KW"/>
</dbReference>
<evidence type="ECO:0000256" key="10">
    <source>
        <dbReference type="ARBA" id="ARBA00023303"/>
    </source>
</evidence>
<dbReference type="PRINTS" id="PR01320">
    <property type="entry name" value="KIRCHANNEL"/>
</dbReference>
<keyword evidence="2 11" id="KW-0813">Transport</keyword>
<accession>A0A7E4VXI8</accession>
<dbReference type="InterPro" id="IPR013518">
    <property type="entry name" value="K_chnl_inward-rec_Kir_cyto"/>
</dbReference>
<evidence type="ECO:0000256" key="1">
    <source>
        <dbReference type="ARBA" id="ARBA00004141"/>
    </source>
</evidence>
<dbReference type="SUPFAM" id="SSF81324">
    <property type="entry name" value="Voltage-gated potassium channels"/>
    <property type="match status" value="1"/>
</dbReference>
<comment type="subcellular location">
    <subcellularLocation>
        <location evidence="1 11">Membrane</location>
        <topology evidence="1 11">Multi-pass membrane protein</topology>
    </subcellularLocation>
</comment>
<keyword evidence="5 11" id="KW-0851">Voltage-gated channel</keyword>
<feature type="compositionally biased region" description="Polar residues" evidence="12">
    <location>
        <begin position="16"/>
        <end position="41"/>
    </location>
</feature>
<dbReference type="WBParaSite" id="Pan_g4348.t2">
    <property type="protein sequence ID" value="Pan_g4348.t2"/>
    <property type="gene ID" value="Pan_g4348"/>
</dbReference>
<dbReference type="InterPro" id="IPR040445">
    <property type="entry name" value="Kir_TM"/>
</dbReference>
<reference evidence="17" key="2">
    <citation type="submission" date="2020-10" db="UniProtKB">
        <authorList>
            <consortium name="WormBaseParasite"/>
        </authorList>
    </citation>
    <scope>IDENTIFICATION</scope>
</reference>
<dbReference type="Pfam" id="PF01007">
    <property type="entry name" value="IRK"/>
    <property type="match status" value="1"/>
</dbReference>
<keyword evidence="16" id="KW-1185">Reference proteome</keyword>
<comment type="similarity">
    <text evidence="11">Belongs to the inward rectifier-type potassium channel (TC 1.A.2.1) family.</text>
</comment>
<protein>
    <submittedName>
        <fullName evidence="17">Inward rectifier potassium channel irk-1</fullName>
    </submittedName>
</protein>
<keyword evidence="8 11" id="KW-0406">Ion transport</keyword>
<evidence type="ECO:0000256" key="12">
    <source>
        <dbReference type="SAM" id="MobiDB-lite"/>
    </source>
</evidence>
<name>A0A7E4VXI8_PANRE</name>
<keyword evidence="7 13" id="KW-1133">Transmembrane helix</keyword>
<evidence type="ECO:0000256" key="6">
    <source>
        <dbReference type="ARBA" id="ARBA00022958"/>
    </source>
</evidence>
<dbReference type="GO" id="GO:0005886">
    <property type="term" value="C:plasma membrane"/>
    <property type="evidence" value="ECO:0007669"/>
    <property type="project" value="TreeGrafter"/>
</dbReference>
<feature type="domain" description="Inward rectifier potassium channel C-terminal" evidence="15">
    <location>
        <begin position="255"/>
        <end position="425"/>
    </location>
</feature>
<evidence type="ECO:0000256" key="3">
    <source>
        <dbReference type="ARBA" id="ARBA00022538"/>
    </source>
</evidence>
<evidence type="ECO:0000256" key="5">
    <source>
        <dbReference type="ARBA" id="ARBA00022882"/>
    </source>
</evidence>
<evidence type="ECO:0000256" key="7">
    <source>
        <dbReference type="ARBA" id="ARBA00022989"/>
    </source>
</evidence>
<feature type="transmembrane region" description="Helical" evidence="13">
    <location>
        <begin position="219"/>
        <end position="246"/>
    </location>
</feature>
<evidence type="ECO:0000313" key="16">
    <source>
        <dbReference type="Proteomes" id="UP000492821"/>
    </source>
</evidence>
<evidence type="ECO:0000256" key="8">
    <source>
        <dbReference type="ARBA" id="ARBA00023065"/>
    </source>
</evidence>
<keyword evidence="4 11" id="KW-0812">Transmembrane</keyword>
<feature type="transmembrane region" description="Helical" evidence="13">
    <location>
        <begin position="146"/>
        <end position="168"/>
    </location>
</feature>
<feature type="compositionally biased region" description="Low complexity" evidence="12">
    <location>
        <begin position="48"/>
        <end position="69"/>
    </location>
</feature>
<keyword evidence="6 11" id="KW-0630">Potassium</keyword>
<reference evidence="16" key="1">
    <citation type="journal article" date="2013" name="Genetics">
        <title>The draft genome and transcriptome of Panagrellus redivivus are shaped by the harsh demands of a free-living lifestyle.</title>
        <authorList>
            <person name="Srinivasan J."/>
            <person name="Dillman A.R."/>
            <person name="Macchietto M.G."/>
            <person name="Heikkinen L."/>
            <person name="Lakso M."/>
            <person name="Fracchia K.M."/>
            <person name="Antoshechkin I."/>
            <person name="Mortazavi A."/>
            <person name="Wong G."/>
            <person name="Sternberg P.W."/>
        </authorList>
    </citation>
    <scope>NUCLEOTIDE SEQUENCE [LARGE SCALE GENOMIC DNA]</scope>
    <source>
        <strain evidence="16">MT8872</strain>
    </source>
</reference>
<dbReference type="Pfam" id="PF17655">
    <property type="entry name" value="IRK_C"/>
    <property type="match status" value="1"/>
</dbReference>
<dbReference type="Gene3D" id="2.60.40.1400">
    <property type="entry name" value="G protein-activated inward rectifier potassium channel 1"/>
    <property type="match status" value="1"/>
</dbReference>
<keyword evidence="3 11" id="KW-0633">Potassium transport</keyword>
<dbReference type="AlphaFoldDB" id="A0A7E4VXI8"/>
<dbReference type="GO" id="GO:0034765">
    <property type="term" value="P:regulation of monoatomic ion transmembrane transport"/>
    <property type="evidence" value="ECO:0007669"/>
    <property type="project" value="TreeGrafter"/>
</dbReference>
<evidence type="ECO:0000256" key="2">
    <source>
        <dbReference type="ARBA" id="ARBA00022448"/>
    </source>
</evidence>
<dbReference type="Proteomes" id="UP000492821">
    <property type="component" value="Unassembled WGS sequence"/>
</dbReference>
<dbReference type="InterPro" id="IPR016449">
    <property type="entry name" value="K_chnl_inward-rec_Kir"/>
</dbReference>
<feature type="domain" description="Potassium channel inwardly rectifying transmembrane" evidence="14">
    <location>
        <begin position="106"/>
        <end position="248"/>
    </location>
</feature>
<dbReference type="InterPro" id="IPR014756">
    <property type="entry name" value="Ig_E-set"/>
</dbReference>
<keyword evidence="10 11" id="KW-0407">Ion channel</keyword>
<feature type="region of interest" description="Disordered" evidence="12">
    <location>
        <begin position="1"/>
        <end position="88"/>
    </location>
</feature>
<dbReference type="GO" id="GO:0005242">
    <property type="term" value="F:inward rectifier potassium channel activity"/>
    <property type="evidence" value="ECO:0007669"/>
    <property type="project" value="InterPro"/>
</dbReference>
<proteinExistence type="inferred from homology"/>
<dbReference type="PANTHER" id="PTHR11767:SF61">
    <property type="entry name" value="IRK_C DOMAIN-CONTAINING PROTEIN"/>
    <property type="match status" value="1"/>
</dbReference>
<organism evidence="16 17">
    <name type="scientific">Panagrellus redivivus</name>
    <name type="common">Microworm</name>
    <dbReference type="NCBI Taxonomy" id="6233"/>
    <lineage>
        <taxon>Eukaryota</taxon>
        <taxon>Metazoa</taxon>
        <taxon>Ecdysozoa</taxon>
        <taxon>Nematoda</taxon>
        <taxon>Chromadorea</taxon>
        <taxon>Rhabditida</taxon>
        <taxon>Tylenchina</taxon>
        <taxon>Panagrolaimomorpha</taxon>
        <taxon>Panagrolaimoidea</taxon>
        <taxon>Panagrolaimidae</taxon>
        <taxon>Panagrellus</taxon>
    </lineage>
</organism>
<evidence type="ECO:0000256" key="9">
    <source>
        <dbReference type="ARBA" id="ARBA00023136"/>
    </source>
</evidence>